<dbReference type="InterPro" id="IPR000868">
    <property type="entry name" value="Isochorismatase-like_dom"/>
</dbReference>
<dbReference type="RefSeq" id="WP_378995627.1">
    <property type="nucleotide sequence ID" value="NZ_JBHSMT010000008.1"/>
</dbReference>
<dbReference type="CDD" id="cd00431">
    <property type="entry name" value="cysteine_hydrolases"/>
    <property type="match status" value="1"/>
</dbReference>
<sequence>MNTATASLPNNPTIRTIVGIAASTHLDPKTTAVVVIDVQNEYFSGKLPIPDGLAVVRNANRLIALADRHGMPVFHIQQWSPLTRMLFTQDSVMAEIHADLHQAPHHTVVRKLYASSFASTDLHQQLQARGIKKLIISGLMTNNCVAATAFDGVVHGYQNIIASDAAAARDLDVWDGSVINHKDLHRAVLTGLSDVVAEIRTTDAILELTIES</sequence>
<comment type="caution">
    <text evidence="3">The sequence shown here is derived from an EMBL/GenBank/DDBJ whole genome shotgun (WGS) entry which is preliminary data.</text>
</comment>
<keyword evidence="1 3" id="KW-0378">Hydrolase</keyword>
<feature type="domain" description="Isochorismatase-like" evidence="2">
    <location>
        <begin position="31"/>
        <end position="199"/>
    </location>
</feature>
<name>A0ABW0M8J7_9BURK</name>
<protein>
    <submittedName>
        <fullName evidence="3">Cysteine hydrolase family protein</fullName>
    </submittedName>
</protein>
<dbReference type="EMBL" id="JBHSMT010000008">
    <property type="protein sequence ID" value="MFC5473333.1"/>
    <property type="molecule type" value="Genomic_DNA"/>
</dbReference>
<evidence type="ECO:0000313" key="4">
    <source>
        <dbReference type="Proteomes" id="UP001596045"/>
    </source>
</evidence>
<proteinExistence type="predicted"/>
<dbReference type="SUPFAM" id="SSF52499">
    <property type="entry name" value="Isochorismatase-like hydrolases"/>
    <property type="match status" value="1"/>
</dbReference>
<organism evidence="3 4">
    <name type="scientific">Paraherbaspirillum soli</name>
    <dbReference type="NCBI Taxonomy" id="631222"/>
    <lineage>
        <taxon>Bacteria</taxon>
        <taxon>Pseudomonadati</taxon>
        <taxon>Pseudomonadota</taxon>
        <taxon>Betaproteobacteria</taxon>
        <taxon>Burkholderiales</taxon>
        <taxon>Oxalobacteraceae</taxon>
        <taxon>Paraherbaspirillum</taxon>
    </lineage>
</organism>
<evidence type="ECO:0000259" key="2">
    <source>
        <dbReference type="Pfam" id="PF00857"/>
    </source>
</evidence>
<dbReference type="GO" id="GO:0016787">
    <property type="term" value="F:hydrolase activity"/>
    <property type="evidence" value="ECO:0007669"/>
    <property type="project" value="UniProtKB-KW"/>
</dbReference>
<evidence type="ECO:0000313" key="3">
    <source>
        <dbReference type="EMBL" id="MFC5473333.1"/>
    </source>
</evidence>
<gene>
    <name evidence="3" type="ORF">ACFPM8_05125</name>
</gene>
<dbReference type="Proteomes" id="UP001596045">
    <property type="component" value="Unassembled WGS sequence"/>
</dbReference>
<accession>A0ABW0M8J7</accession>
<keyword evidence="4" id="KW-1185">Reference proteome</keyword>
<reference evidence="4" key="1">
    <citation type="journal article" date="2019" name="Int. J. Syst. Evol. Microbiol.">
        <title>The Global Catalogue of Microorganisms (GCM) 10K type strain sequencing project: providing services to taxonomists for standard genome sequencing and annotation.</title>
        <authorList>
            <consortium name="The Broad Institute Genomics Platform"/>
            <consortium name="The Broad Institute Genome Sequencing Center for Infectious Disease"/>
            <person name="Wu L."/>
            <person name="Ma J."/>
        </authorList>
    </citation>
    <scope>NUCLEOTIDE SEQUENCE [LARGE SCALE GENOMIC DNA]</scope>
    <source>
        <strain evidence="4">JCM 17066</strain>
    </source>
</reference>
<dbReference type="Pfam" id="PF00857">
    <property type="entry name" value="Isochorismatase"/>
    <property type="match status" value="1"/>
</dbReference>
<dbReference type="Gene3D" id="3.40.50.850">
    <property type="entry name" value="Isochorismatase-like"/>
    <property type="match status" value="1"/>
</dbReference>
<dbReference type="InterPro" id="IPR050272">
    <property type="entry name" value="Isochorismatase-like_hydrls"/>
</dbReference>
<dbReference type="InterPro" id="IPR036380">
    <property type="entry name" value="Isochorismatase-like_sf"/>
</dbReference>
<evidence type="ECO:0000256" key="1">
    <source>
        <dbReference type="ARBA" id="ARBA00022801"/>
    </source>
</evidence>
<dbReference type="PANTHER" id="PTHR43540">
    <property type="entry name" value="PEROXYUREIDOACRYLATE/UREIDOACRYLATE AMIDOHYDROLASE-RELATED"/>
    <property type="match status" value="1"/>
</dbReference>